<dbReference type="STRING" id="98765.A0A2R6NXN9"/>
<proteinExistence type="predicted"/>
<keyword evidence="2" id="KW-0067">ATP-binding</keyword>
<dbReference type="InterPro" id="IPR027417">
    <property type="entry name" value="P-loop_NTPase"/>
</dbReference>
<name>A0A2R6NXN9_9APHY</name>
<evidence type="ECO:0000313" key="4">
    <source>
        <dbReference type="EMBL" id="PSR79377.1"/>
    </source>
</evidence>
<dbReference type="Pfam" id="PF00176">
    <property type="entry name" value="SNF2-rel_dom"/>
    <property type="match status" value="1"/>
</dbReference>
<gene>
    <name evidence="4" type="ORF">PHLCEN_2v7065</name>
</gene>
<evidence type="ECO:0000256" key="1">
    <source>
        <dbReference type="ARBA" id="ARBA00022741"/>
    </source>
</evidence>
<keyword evidence="5" id="KW-1185">Reference proteome</keyword>
<dbReference type="InterPro" id="IPR000330">
    <property type="entry name" value="SNF2_N"/>
</dbReference>
<dbReference type="PANTHER" id="PTHR10799">
    <property type="entry name" value="SNF2/RAD54 HELICASE FAMILY"/>
    <property type="match status" value="1"/>
</dbReference>
<dbReference type="GO" id="GO:0005524">
    <property type="term" value="F:ATP binding"/>
    <property type="evidence" value="ECO:0007669"/>
    <property type="project" value="InterPro"/>
</dbReference>
<dbReference type="Proteomes" id="UP000186601">
    <property type="component" value="Unassembled WGS sequence"/>
</dbReference>
<dbReference type="OrthoDB" id="2757769at2759"/>
<evidence type="ECO:0000259" key="3">
    <source>
        <dbReference type="Pfam" id="PF00176"/>
    </source>
</evidence>
<keyword evidence="1" id="KW-0547">Nucleotide-binding</keyword>
<comment type="caution">
    <text evidence="4">The sequence shown here is derived from an EMBL/GenBank/DDBJ whole genome shotgun (WGS) entry which is preliminary data.</text>
</comment>
<accession>A0A2R6NXN9</accession>
<dbReference type="AlphaFoldDB" id="A0A2R6NXN9"/>
<feature type="non-terminal residue" evidence="4">
    <location>
        <position position="1"/>
    </location>
</feature>
<evidence type="ECO:0000313" key="5">
    <source>
        <dbReference type="Proteomes" id="UP000186601"/>
    </source>
</evidence>
<dbReference type="InterPro" id="IPR038718">
    <property type="entry name" value="SNF2-like_sf"/>
</dbReference>
<dbReference type="SUPFAM" id="SSF52540">
    <property type="entry name" value="P-loop containing nucleoside triphosphate hydrolases"/>
    <property type="match status" value="1"/>
</dbReference>
<sequence>DPTNEAHAGFDVVWDTDTAAKVKAFAEAIQDVASEKDRSEKLYNQRNNAHQKGQKAWKAWVQQHAKVWKIGKLVSDICEMQGWVPIKLTQASKTRVLSPAVLTPFRSAVTDFVIEALVGLGFEPFTFINQWNVEGAQFAQCSVSTLGLRRLSQKKNNSGMYNQQEDLEELAKLHNKLKKVKKVIEGNTGLYTTWTEEDLKWLDDDTHDCNPVQIRWHQLIGIHKLMTHVFANKSVLMMDDVGIGKTLQAIRLICMQMYMIYSFDTAKKYPGSFAASLNSPLPDGPTVIVCPPTLVNQWTQELKRFVQKGLLNLFVIKGSWDRRKLWWTNVYAKSQQKAYCQVIIVPLPDLIHLGRILKVPGCEDIAYQKIMKRELDKAAREDCKERKDDTSVIKAQLLAPHSTTQEVQTTAMEAVAARYIIDIQEKFRGYVFKRTSASLDHNGKQI</sequence>
<organism evidence="4 5">
    <name type="scientific">Hermanssonia centrifuga</name>
    <dbReference type="NCBI Taxonomy" id="98765"/>
    <lineage>
        <taxon>Eukaryota</taxon>
        <taxon>Fungi</taxon>
        <taxon>Dikarya</taxon>
        <taxon>Basidiomycota</taxon>
        <taxon>Agaricomycotina</taxon>
        <taxon>Agaricomycetes</taxon>
        <taxon>Polyporales</taxon>
        <taxon>Meruliaceae</taxon>
        <taxon>Hermanssonia</taxon>
    </lineage>
</organism>
<reference evidence="4 5" key="1">
    <citation type="submission" date="2018-02" db="EMBL/GenBank/DDBJ databases">
        <title>Genome sequence of the basidiomycete white-rot fungus Phlebia centrifuga.</title>
        <authorList>
            <person name="Granchi Z."/>
            <person name="Peng M."/>
            <person name="de Vries R.P."/>
            <person name="Hilden K."/>
            <person name="Makela M.R."/>
            <person name="Grigoriev I."/>
            <person name="Riley R."/>
        </authorList>
    </citation>
    <scope>NUCLEOTIDE SEQUENCE [LARGE SCALE GENOMIC DNA]</scope>
    <source>
        <strain evidence="4 5">FBCC195</strain>
    </source>
</reference>
<protein>
    <recommendedName>
        <fullName evidence="3">SNF2 N-terminal domain-containing protein</fullName>
    </recommendedName>
</protein>
<evidence type="ECO:0000256" key="2">
    <source>
        <dbReference type="ARBA" id="ARBA00022840"/>
    </source>
</evidence>
<feature type="domain" description="SNF2 N-terminal" evidence="3">
    <location>
        <begin position="217"/>
        <end position="344"/>
    </location>
</feature>
<dbReference type="EMBL" id="MLYV02000697">
    <property type="protein sequence ID" value="PSR79377.1"/>
    <property type="molecule type" value="Genomic_DNA"/>
</dbReference>
<dbReference type="Gene3D" id="3.40.50.10810">
    <property type="entry name" value="Tandem AAA-ATPase domain"/>
    <property type="match status" value="1"/>
</dbReference>